<accession>X6NZX5</accession>
<protein>
    <recommendedName>
        <fullName evidence="4">Viral A-type inclusion protein</fullName>
    </recommendedName>
</protein>
<name>X6NZX5_RETFI</name>
<dbReference type="Proteomes" id="UP000023152">
    <property type="component" value="Unassembled WGS sequence"/>
</dbReference>
<dbReference type="AlphaFoldDB" id="X6NZX5"/>
<sequence>MEELRQEANEMKLKYHSTRKEYTKMESDLKVKNEECGNLKSELEQMESKYQLQQSQYAQLQELYKQTKNNEQYLREELDESKAKLDDLAKPLTDAMKQDSQKMDAKMLRIKQHLVAKQTKDAEKCLDELSRDIARVMQQLSEMEAKVQTLEKEVEDVTRDRDQFKQGLQNAAKEVKRLKSERIDRDEVQSQLKALLKEIEERDQMIKEMTADALRKENEYEMQIKQHLLQEENYQREMLLMQIQVIRHNYSSQTS</sequence>
<organism evidence="2 3">
    <name type="scientific">Reticulomyxa filosa</name>
    <dbReference type="NCBI Taxonomy" id="46433"/>
    <lineage>
        <taxon>Eukaryota</taxon>
        <taxon>Sar</taxon>
        <taxon>Rhizaria</taxon>
        <taxon>Retaria</taxon>
        <taxon>Foraminifera</taxon>
        <taxon>Monothalamids</taxon>
        <taxon>Reticulomyxidae</taxon>
        <taxon>Reticulomyxa</taxon>
    </lineage>
</organism>
<evidence type="ECO:0000313" key="3">
    <source>
        <dbReference type="Proteomes" id="UP000023152"/>
    </source>
</evidence>
<keyword evidence="3" id="KW-1185">Reference proteome</keyword>
<reference evidence="2 3" key="1">
    <citation type="journal article" date="2013" name="Curr. Biol.">
        <title>The Genome of the Foraminiferan Reticulomyxa filosa.</title>
        <authorList>
            <person name="Glockner G."/>
            <person name="Hulsmann N."/>
            <person name="Schleicher M."/>
            <person name="Noegel A.A."/>
            <person name="Eichinger L."/>
            <person name="Gallinger C."/>
            <person name="Pawlowski J."/>
            <person name="Sierra R."/>
            <person name="Euteneuer U."/>
            <person name="Pillet L."/>
            <person name="Moustafa A."/>
            <person name="Platzer M."/>
            <person name="Groth M."/>
            <person name="Szafranski K."/>
            <person name="Schliwa M."/>
        </authorList>
    </citation>
    <scope>NUCLEOTIDE SEQUENCE [LARGE SCALE GENOMIC DNA]</scope>
</reference>
<dbReference type="EMBL" id="ASPP01005282">
    <property type="protein sequence ID" value="ETO30847.1"/>
    <property type="molecule type" value="Genomic_DNA"/>
</dbReference>
<evidence type="ECO:0000256" key="1">
    <source>
        <dbReference type="SAM" id="Coils"/>
    </source>
</evidence>
<evidence type="ECO:0000313" key="2">
    <source>
        <dbReference type="EMBL" id="ETO30847.1"/>
    </source>
</evidence>
<gene>
    <name evidence="2" type="ORF">RFI_06272</name>
</gene>
<feature type="coiled-coil region" evidence="1">
    <location>
        <begin position="126"/>
        <end position="237"/>
    </location>
</feature>
<proteinExistence type="predicted"/>
<feature type="coiled-coil region" evidence="1">
    <location>
        <begin position="1"/>
        <end position="84"/>
    </location>
</feature>
<evidence type="ECO:0008006" key="4">
    <source>
        <dbReference type="Google" id="ProtNLM"/>
    </source>
</evidence>
<keyword evidence="1" id="KW-0175">Coiled coil</keyword>
<comment type="caution">
    <text evidence="2">The sequence shown here is derived from an EMBL/GenBank/DDBJ whole genome shotgun (WGS) entry which is preliminary data.</text>
</comment>